<evidence type="ECO:0000313" key="1">
    <source>
        <dbReference type="EMBL" id="GHO48450.1"/>
    </source>
</evidence>
<dbReference type="AlphaFoldDB" id="A0A8J3I7U6"/>
<dbReference type="EMBL" id="BNJF01000004">
    <property type="protein sequence ID" value="GHO48450.1"/>
    <property type="molecule type" value="Genomic_DNA"/>
</dbReference>
<dbReference type="Proteomes" id="UP000612362">
    <property type="component" value="Unassembled WGS sequence"/>
</dbReference>
<sequence>MGEGNITIHDRKRQRYRCKICRQTFNAKCGTMFEGLRKPMEVIVIVVTLLSYGCPVQAIVHAFDLDERTSPVGEIAQGPIVNRSIMHWLKPENWIWSMCRQTSFG</sequence>
<comment type="caution">
    <text evidence="1">The sequence shown here is derived from an EMBL/GenBank/DDBJ whole genome shotgun (WGS) entry which is preliminary data.</text>
</comment>
<reference evidence="1" key="1">
    <citation type="submission" date="2020-10" db="EMBL/GenBank/DDBJ databases">
        <title>Taxonomic study of unclassified bacteria belonging to the class Ktedonobacteria.</title>
        <authorList>
            <person name="Yabe S."/>
            <person name="Wang C.M."/>
            <person name="Zheng Y."/>
            <person name="Sakai Y."/>
            <person name="Cavaletti L."/>
            <person name="Monciardini P."/>
            <person name="Donadio S."/>
        </authorList>
    </citation>
    <scope>NUCLEOTIDE SEQUENCE</scope>
    <source>
        <strain evidence="1">SOSP1-1</strain>
    </source>
</reference>
<dbReference type="RefSeq" id="WP_236031698.1">
    <property type="nucleotide sequence ID" value="NZ_BNJF01000004.1"/>
</dbReference>
<gene>
    <name evidence="1" type="ORF">KSX_66130</name>
</gene>
<proteinExistence type="predicted"/>
<organism evidence="1 2">
    <name type="scientific">Ktedonospora formicarum</name>
    <dbReference type="NCBI Taxonomy" id="2778364"/>
    <lineage>
        <taxon>Bacteria</taxon>
        <taxon>Bacillati</taxon>
        <taxon>Chloroflexota</taxon>
        <taxon>Ktedonobacteria</taxon>
        <taxon>Ktedonobacterales</taxon>
        <taxon>Ktedonobacteraceae</taxon>
        <taxon>Ktedonospora</taxon>
    </lineage>
</organism>
<protein>
    <submittedName>
        <fullName evidence="1">Uncharacterized protein</fullName>
    </submittedName>
</protein>
<accession>A0A8J3I7U6</accession>
<name>A0A8J3I7U6_9CHLR</name>
<keyword evidence="2" id="KW-1185">Reference proteome</keyword>
<evidence type="ECO:0000313" key="2">
    <source>
        <dbReference type="Proteomes" id="UP000612362"/>
    </source>
</evidence>